<proteinExistence type="predicted"/>
<evidence type="ECO:0000313" key="1">
    <source>
        <dbReference type="EMBL" id="NKY19742.1"/>
    </source>
</evidence>
<dbReference type="RefSeq" id="WP_168546732.1">
    <property type="nucleotide sequence ID" value="NZ_BAAAKS010000002.1"/>
</dbReference>
<gene>
    <name evidence="1" type="ORF">HF999_15365</name>
</gene>
<comment type="caution">
    <text evidence="1">The sequence shown here is derived from an EMBL/GenBank/DDBJ whole genome shotgun (WGS) entry which is preliminary data.</text>
</comment>
<accession>A0A846X6B1</accession>
<reference evidence="1 2" key="1">
    <citation type="submission" date="2020-04" db="EMBL/GenBank/DDBJ databases">
        <title>MicrobeNet Type strains.</title>
        <authorList>
            <person name="Nicholson A.C."/>
        </authorList>
    </citation>
    <scope>NUCLEOTIDE SEQUENCE [LARGE SCALE GENOMIC DNA]</scope>
    <source>
        <strain evidence="1 2">DSM 44113</strain>
    </source>
</reference>
<protein>
    <submittedName>
        <fullName evidence="1">Uncharacterized protein</fullName>
    </submittedName>
</protein>
<dbReference type="EMBL" id="JAAXOQ010000021">
    <property type="protein sequence ID" value="NKY19742.1"/>
    <property type="molecule type" value="Genomic_DNA"/>
</dbReference>
<evidence type="ECO:0000313" key="2">
    <source>
        <dbReference type="Proteomes" id="UP000582646"/>
    </source>
</evidence>
<dbReference type="Proteomes" id="UP000582646">
    <property type="component" value="Unassembled WGS sequence"/>
</dbReference>
<keyword evidence="2" id="KW-1185">Reference proteome</keyword>
<sequence length="193" mass="19895">MTTSTFTACGVTVTPNPESGTITMTDTLGCTITVPAGYASDLAHDICEAMREGCTDGVLEDGPHSIAYDGALGGADPRWVQGGLPDAFAAVTTLYLGIFAAVAGIKSVPIQQALEVLGVTGYIASGGPHYENDGYALFVSSMDVARLLGVDEASLLRLAELGLLGNHGRRDGSVLAVDVLRALGHAVPQRIHP</sequence>
<name>A0A846X6B1_9ACTN</name>
<organism evidence="1 2">
    <name type="scientific">Tsukamurella spumae</name>
    <dbReference type="NCBI Taxonomy" id="44753"/>
    <lineage>
        <taxon>Bacteria</taxon>
        <taxon>Bacillati</taxon>
        <taxon>Actinomycetota</taxon>
        <taxon>Actinomycetes</taxon>
        <taxon>Mycobacteriales</taxon>
        <taxon>Tsukamurellaceae</taxon>
        <taxon>Tsukamurella</taxon>
    </lineage>
</organism>
<dbReference type="AlphaFoldDB" id="A0A846X6B1"/>